<comment type="caution">
    <text evidence="17">The sequence shown here is derived from an EMBL/GenBank/DDBJ whole genome shotgun (WGS) entry which is preliminary data.</text>
</comment>
<dbReference type="FunFam" id="3.40.50.12160:FF:000003">
    <property type="entry name" value="CDK5 regulatory subunit-associated protein 1"/>
    <property type="match status" value="1"/>
</dbReference>
<evidence type="ECO:0000313" key="17">
    <source>
        <dbReference type="EMBL" id="NIZ69091.1"/>
    </source>
</evidence>
<evidence type="ECO:0000256" key="7">
    <source>
        <dbReference type="ARBA" id="ARBA00022723"/>
    </source>
</evidence>
<feature type="domain" description="TRAM" evidence="14">
    <location>
        <begin position="366"/>
        <end position="428"/>
    </location>
</feature>
<dbReference type="InterPro" id="IPR007197">
    <property type="entry name" value="rSAM"/>
</dbReference>
<dbReference type="SFLD" id="SFLDG01082">
    <property type="entry name" value="B12-binding_domain_containing"/>
    <property type="match status" value="1"/>
</dbReference>
<dbReference type="RefSeq" id="WP_167695192.1">
    <property type="nucleotide sequence ID" value="NZ_CP118181.1"/>
</dbReference>
<dbReference type="NCBIfam" id="TIGR00089">
    <property type="entry name" value="MiaB/RimO family radical SAM methylthiotransferase"/>
    <property type="match status" value="1"/>
</dbReference>
<evidence type="ECO:0000256" key="3">
    <source>
        <dbReference type="ARBA" id="ARBA00022485"/>
    </source>
</evidence>
<dbReference type="GO" id="GO:0046872">
    <property type="term" value="F:metal ion binding"/>
    <property type="evidence" value="ECO:0007669"/>
    <property type="project" value="UniProtKB-KW"/>
</dbReference>
<feature type="domain" description="Radical SAM core" evidence="16">
    <location>
        <begin position="135"/>
        <end position="363"/>
    </location>
</feature>
<dbReference type="Proteomes" id="UP000778951">
    <property type="component" value="Unassembled WGS sequence"/>
</dbReference>
<dbReference type="InterPro" id="IPR058240">
    <property type="entry name" value="rSAM_sf"/>
</dbReference>
<gene>
    <name evidence="17" type="primary">miaB</name>
    <name evidence="17" type="ORF">HCT48_02540</name>
</gene>
<keyword evidence="9" id="KW-0411">Iron-sulfur</keyword>
<comment type="cofactor">
    <cofactor evidence="1">
        <name>[4Fe-4S] cluster</name>
        <dbReference type="ChEBI" id="CHEBI:49883"/>
    </cofactor>
</comment>
<dbReference type="AlphaFoldDB" id="A0A968GFY3"/>
<accession>A0A968GFY3</accession>
<evidence type="ECO:0000259" key="15">
    <source>
        <dbReference type="PROSITE" id="PS51449"/>
    </source>
</evidence>
<evidence type="ECO:0000256" key="1">
    <source>
        <dbReference type="ARBA" id="ARBA00001966"/>
    </source>
</evidence>
<evidence type="ECO:0000256" key="9">
    <source>
        <dbReference type="ARBA" id="ARBA00023014"/>
    </source>
</evidence>
<sequence>MSKYFIETYGCPMNVAESQALAQSLEEGGHTKASAPNEADWIIVNTCSVRQSAEDRVYGRLGFFKSIRTEINPDLKVAVMGCMAAKKEAKEQLMKAPFHVNAVLPHDQRDDLIKMMSDQITDEVPKFSFYTYHPSDDGIHAYVPIMHGCNNYCTFCIIPYLRGKEISRPKEEIAQELQRHVDQGVKEITLLGQNVNSYQDGEVDFPALIRYLSAQVKGKVWFRFTSSHPKDFNLDLIDALKSDARFCPHLHVAVQHGSDRILREMARETRRDKFEALVREVRAQWPQAALITDLMVGFPSESEEDMQALFAMLDTVQFEDAFMYYYNTRPGTPAAKRTDVVPEAIKSLRLQQLIDKQRAISHQILRKQIGQEREVLLISPAKKTENGFLGRTQRNENVIVVGKQFNVGDFVHVQLRDINGQTLLCDVL</sequence>
<keyword evidence="6" id="KW-0949">S-adenosyl-L-methionine</keyword>
<keyword evidence="7" id="KW-0479">Metal-binding</keyword>
<dbReference type="PANTHER" id="PTHR43020">
    <property type="entry name" value="CDK5 REGULATORY SUBUNIT-ASSOCIATED PROTEIN 1"/>
    <property type="match status" value="1"/>
</dbReference>
<keyword evidence="8" id="KW-0408">Iron</keyword>
<dbReference type="InterPro" id="IPR005839">
    <property type="entry name" value="Methylthiotransferase"/>
</dbReference>
<evidence type="ECO:0000256" key="11">
    <source>
        <dbReference type="ARBA" id="ARBA00068570"/>
    </source>
</evidence>
<dbReference type="InterPro" id="IPR023404">
    <property type="entry name" value="rSAM_horseshoe"/>
</dbReference>
<evidence type="ECO:0000256" key="4">
    <source>
        <dbReference type="ARBA" id="ARBA00022490"/>
    </source>
</evidence>
<dbReference type="InterPro" id="IPR002792">
    <property type="entry name" value="TRAM_dom"/>
</dbReference>
<evidence type="ECO:0000256" key="13">
    <source>
        <dbReference type="ARBA" id="ARBA00081141"/>
    </source>
</evidence>
<comment type="function">
    <text evidence="2">Catalyzes the methylthiolation of N6-(dimethylallyl)adenosine (i(6)A), leading to the formation of 2-methylthio-N6-(dimethylallyl)adenosine (ms(2)i(6)A) at position 37 in tRNAs that read codons beginning with uridine.</text>
</comment>
<evidence type="ECO:0000256" key="10">
    <source>
        <dbReference type="ARBA" id="ARBA00033765"/>
    </source>
</evidence>
<dbReference type="PROSITE" id="PS01278">
    <property type="entry name" value="MTTASE_RADICAL"/>
    <property type="match status" value="1"/>
</dbReference>
<dbReference type="SFLD" id="SFLDG01061">
    <property type="entry name" value="methylthiotransferase"/>
    <property type="match status" value="1"/>
</dbReference>
<keyword evidence="3" id="KW-0004">4Fe-4S</keyword>
<dbReference type="GO" id="GO:0035597">
    <property type="term" value="F:tRNA-2-methylthio-N(6)-dimethylallyladenosine(37) synthase activity"/>
    <property type="evidence" value="ECO:0007669"/>
    <property type="project" value="UniProtKB-EC"/>
</dbReference>
<evidence type="ECO:0000256" key="6">
    <source>
        <dbReference type="ARBA" id="ARBA00022691"/>
    </source>
</evidence>
<evidence type="ECO:0000256" key="8">
    <source>
        <dbReference type="ARBA" id="ARBA00023004"/>
    </source>
</evidence>
<proteinExistence type="predicted"/>
<organism evidence="17 18">
    <name type="scientific">Entomospira culicis</name>
    <dbReference type="NCBI Taxonomy" id="2719989"/>
    <lineage>
        <taxon>Bacteria</taxon>
        <taxon>Pseudomonadati</taxon>
        <taxon>Spirochaetota</taxon>
        <taxon>Spirochaetia</taxon>
        <taxon>Spirochaetales</taxon>
        <taxon>Spirochaetaceae</taxon>
        <taxon>Entomospira</taxon>
    </lineage>
</organism>
<evidence type="ECO:0000313" key="18">
    <source>
        <dbReference type="Proteomes" id="UP000778951"/>
    </source>
</evidence>
<dbReference type="FunFam" id="3.80.30.20:FF:000001">
    <property type="entry name" value="tRNA-2-methylthio-N(6)-dimethylallyladenosine synthase 2"/>
    <property type="match status" value="1"/>
</dbReference>
<keyword evidence="18" id="KW-1185">Reference proteome</keyword>
<dbReference type="NCBIfam" id="TIGR01574">
    <property type="entry name" value="miaB-methiolase"/>
    <property type="match status" value="1"/>
</dbReference>
<dbReference type="InterPro" id="IPR020612">
    <property type="entry name" value="Methylthiotransferase_CS"/>
</dbReference>
<feature type="domain" description="MTTase N-terminal" evidence="15">
    <location>
        <begin position="2"/>
        <end position="121"/>
    </location>
</feature>
<dbReference type="InterPro" id="IPR013848">
    <property type="entry name" value="Methylthiotransferase_N"/>
</dbReference>
<evidence type="ECO:0000256" key="5">
    <source>
        <dbReference type="ARBA" id="ARBA00022679"/>
    </source>
</evidence>
<dbReference type="SUPFAM" id="SSF102114">
    <property type="entry name" value="Radical SAM enzymes"/>
    <property type="match status" value="1"/>
</dbReference>
<dbReference type="Pfam" id="PF04055">
    <property type="entry name" value="Radical_SAM"/>
    <property type="match status" value="1"/>
</dbReference>
<dbReference type="PROSITE" id="PS51918">
    <property type="entry name" value="RADICAL_SAM"/>
    <property type="match status" value="1"/>
</dbReference>
<dbReference type="SMART" id="SM00729">
    <property type="entry name" value="Elp3"/>
    <property type="match status" value="1"/>
</dbReference>
<dbReference type="EC" id="2.8.4.3" evidence="10"/>
<dbReference type="Gene3D" id="3.80.30.20">
    <property type="entry name" value="tm_1862 like domain"/>
    <property type="match status" value="1"/>
</dbReference>
<dbReference type="PROSITE" id="PS50926">
    <property type="entry name" value="TRAM"/>
    <property type="match status" value="1"/>
</dbReference>
<dbReference type="PROSITE" id="PS51449">
    <property type="entry name" value="MTTASE_N"/>
    <property type="match status" value="1"/>
</dbReference>
<dbReference type="Pfam" id="PF00919">
    <property type="entry name" value="UPF0004"/>
    <property type="match status" value="1"/>
</dbReference>
<evidence type="ECO:0000256" key="12">
    <source>
        <dbReference type="ARBA" id="ARBA00080698"/>
    </source>
</evidence>
<dbReference type="PANTHER" id="PTHR43020:SF2">
    <property type="entry name" value="MITOCHONDRIAL TRNA METHYLTHIOTRANSFERASE CDK5RAP1"/>
    <property type="match status" value="1"/>
</dbReference>
<reference evidence="17" key="1">
    <citation type="submission" date="2020-03" db="EMBL/GenBank/DDBJ databases">
        <title>Spirochaetal bacteria isolated from arthropods constitute a novel genus Entomospira genus novum within the order Spirochaetales.</title>
        <authorList>
            <person name="Grana-Miraglia L."/>
            <person name="Sikutova S."/>
            <person name="Fingerle V."/>
            <person name="Sing A."/>
            <person name="Castillo-Ramirez S."/>
            <person name="Margos G."/>
            <person name="Rudolf I."/>
        </authorList>
    </citation>
    <scope>NUCLEOTIDE SEQUENCE</scope>
    <source>
        <strain evidence="17">BR149</strain>
    </source>
</reference>
<dbReference type="SFLD" id="SFLDS00029">
    <property type="entry name" value="Radical_SAM"/>
    <property type="match status" value="1"/>
</dbReference>
<evidence type="ECO:0000256" key="2">
    <source>
        <dbReference type="ARBA" id="ARBA00003234"/>
    </source>
</evidence>
<protein>
    <recommendedName>
        <fullName evidence="11">tRNA-2-methylthio-N(6)-dimethylallyladenosine synthase</fullName>
        <ecNumber evidence="10">2.8.4.3</ecNumber>
    </recommendedName>
    <alternativeName>
        <fullName evidence="13">(Dimethylallyl)adenosine tRNA methylthiotransferase MiaB</fullName>
    </alternativeName>
    <alternativeName>
        <fullName evidence="12">tRNA-i(6)A37 methylthiotransferase</fullName>
    </alternativeName>
</protein>
<dbReference type="Gene3D" id="3.40.50.12160">
    <property type="entry name" value="Methylthiotransferase, N-terminal domain"/>
    <property type="match status" value="1"/>
</dbReference>
<dbReference type="InterPro" id="IPR006638">
    <property type="entry name" value="Elp3/MiaA/NifB-like_rSAM"/>
</dbReference>
<keyword evidence="4" id="KW-0963">Cytoplasm</keyword>
<evidence type="ECO:0000259" key="14">
    <source>
        <dbReference type="PROSITE" id="PS50926"/>
    </source>
</evidence>
<dbReference type="EMBL" id="JAATLM010000001">
    <property type="protein sequence ID" value="NIZ69091.1"/>
    <property type="molecule type" value="Genomic_DNA"/>
</dbReference>
<evidence type="ECO:0000259" key="16">
    <source>
        <dbReference type="PROSITE" id="PS51918"/>
    </source>
</evidence>
<dbReference type="InterPro" id="IPR038135">
    <property type="entry name" value="Methylthiotransferase_N_sf"/>
</dbReference>
<keyword evidence="5 17" id="KW-0808">Transferase</keyword>
<dbReference type="GO" id="GO:0005829">
    <property type="term" value="C:cytosol"/>
    <property type="evidence" value="ECO:0007669"/>
    <property type="project" value="TreeGrafter"/>
</dbReference>
<dbReference type="GO" id="GO:0051539">
    <property type="term" value="F:4 iron, 4 sulfur cluster binding"/>
    <property type="evidence" value="ECO:0007669"/>
    <property type="project" value="UniProtKB-KW"/>
</dbReference>
<dbReference type="CDD" id="cd01335">
    <property type="entry name" value="Radical_SAM"/>
    <property type="match status" value="1"/>
</dbReference>
<name>A0A968GFY3_9SPIO</name>